<dbReference type="PROSITE" id="PS50011">
    <property type="entry name" value="PROTEIN_KINASE_DOM"/>
    <property type="match status" value="1"/>
</dbReference>
<evidence type="ECO:0000313" key="8">
    <source>
        <dbReference type="EMBL" id="VDM83384.1"/>
    </source>
</evidence>
<dbReference type="GO" id="GO:0005634">
    <property type="term" value="C:nucleus"/>
    <property type="evidence" value="ECO:0007669"/>
    <property type="project" value="TreeGrafter"/>
</dbReference>
<evidence type="ECO:0000256" key="2">
    <source>
        <dbReference type="ARBA" id="ARBA00022527"/>
    </source>
</evidence>
<dbReference type="GO" id="GO:0004693">
    <property type="term" value="F:cyclin-dependent protein serine/threonine kinase activity"/>
    <property type="evidence" value="ECO:0007669"/>
    <property type="project" value="TreeGrafter"/>
</dbReference>
<name>A0A3P7JWV3_STRVU</name>
<dbReference type="EMBL" id="UYYB01122781">
    <property type="protein sequence ID" value="VDM83384.1"/>
    <property type="molecule type" value="Genomic_DNA"/>
</dbReference>
<dbReference type="OrthoDB" id="1732493at2759"/>
<dbReference type="Proteomes" id="UP000270094">
    <property type="component" value="Unassembled WGS sequence"/>
</dbReference>
<proteinExistence type="inferred from homology"/>
<keyword evidence="3" id="KW-0808">Transferase</keyword>
<dbReference type="PANTHER" id="PTHR24056">
    <property type="entry name" value="CELL DIVISION PROTEIN KINASE"/>
    <property type="match status" value="1"/>
</dbReference>
<protein>
    <recommendedName>
        <fullName evidence="7">Protein kinase domain-containing protein</fullName>
    </recommendedName>
</protein>
<dbReference type="Gene3D" id="1.10.510.10">
    <property type="entry name" value="Transferase(Phosphotransferase) domain 1"/>
    <property type="match status" value="1"/>
</dbReference>
<evidence type="ECO:0000256" key="5">
    <source>
        <dbReference type="ARBA" id="ARBA00022777"/>
    </source>
</evidence>
<keyword evidence="9" id="KW-1185">Reference proteome</keyword>
<evidence type="ECO:0000313" key="9">
    <source>
        <dbReference type="Proteomes" id="UP000270094"/>
    </source>
</evidence>
<keyword evidence="6" id="KW-0067">ATP-binding</keyword>
<evidence type="ECO:0000256" key="6">
    <source>
        <dbReference type="ARBA" id="ARBA00022840"/>
    </source>
</evidence>
<evidence type="ECO:0000256" key="1">
    <source>
        <dbReference type="ARBA" id="ARBA00006485"/>
    </source>
</evidence>
<dbReference type="GO" id="GO:0005829">
    <property type="term" value="C:cytosol"/>
    <property type="evidence" value="ECO:0007669"/>
    <property type="project" value="TreeGrafter"/>
</dbReference>
<dbReference type="SUPFAM" id="SSF56112">
    <property type="entry name" value="Protein kinase-like (PK-like)"/>
    <property type="match status" value="1"/>
</dbReference>
<evidence type="ECO:0000256" key="3">
    <source>
        <dbReference type="ARBA" id="ARBA00022679"/>
    </source>
</evidence>
<dbReference type="GO" id="GO:0030332">
    <property type="term" value="F:cyclin binding"/>
    <property type="evidence" value="ECO:0007669"/>
    <property type="project" value="TreeGrafter"/>
</dbReference>
<comment type="similarity">
    <text evidence="1">Belongs to the protein kinase superfamily. CMGC Ser/Thr protein kinase family. CDC2/CDKX subfamily.</text>
</comment>
<accession>A0A3P7JWV3</accession>
<evidence type="ECO:0000256" key="4">
    <source>
        <dbReference type="ARBA" id="ARBA00022741"/>
    </source>
</evidence>
<dbReference type="InterPro" id="IPR011009">
    <property type="entry name" value="Kinase-like_dom_sf"/>
</dbReference>
<feature type="domain" description="Protein kinase" evidence="7">
    <location>
        <begin position="1"/>
        <end position="104"/>
    </location>
</feature>
<keyword evidence="5" id="KW-0418">Kinase</keyword>
<keyword evidence="4" id="KW-0547">Nucleotide-binding</keyword>
<gene>
    <name evidence="8" type="ORF">SVUK_LOCUS18382</name>
</gene>
<dbReference type="PANTHER" id="PTHR24056:SF189">
    <property type="entry name" value="PROTEIN KINASE DOMAIN-CONTAINING PROTEIN"/>
    <property type="match status" value="1"/>
</dbReference>
<evidence type="ECO:0000259" key="7">
    <source>
        <dbReference type="PROSITE" id="PS50011"/>
    </source>
</evidence>
<keyword evidence="2" id="KW-0723">Serine/threonine-protein kinase</keyword>
<dbReference type="InterPro" id="IPR000719">
    <property type="entry name" value="Prot_kinase_dom"/>
</dbReference>
<sequence length="104" mass="11989">MKMDLSKFLECHPTGIDCLQIELLLFQLLRGLDFCHKKKILHRDLKPQNLLLDESGVLKLADFGLARAKSVPSRTYSHEVVTLWYRPPDVLLGSTEYSTSLDMW</sequence>
<organism evidence="8 9">
    <name type="scientific">Strongylus vulgaris</name>
    <name type="common">Blood worm</name>
    <dbReference type="NCBI Taxonomy" id="40348"/>
    <lineage>
        <taxon>Eukaryota</taxon>
        <taxon>Metazoa</taxon>
        <taxon>Ecdysozoa</taxon>
        <taxon>Nematoda</taxon>
        <taxon>Chromadorea</taxon>
        <taxon>Rhabditida</taxon>
        <taxon>Rhabditina</taxon>
        <taxon>Rhabditomorpha</taxon>
        <taxon>Strongyloidea</taxon>
        <taxon>Strongylidae</taxon>
        <taxon>Strongylus</taxon>
    </lineage>
</organism>
<dbReference type="SMART" id="SM00220">
    <property type="entry name" value="S_TKc"/>
    <property type="match status" value="1"/>
</dbReference>
<dbReference type="PROSITE" id="PS00108">
    <property type="entry name" value="PROTEIN_KINASE_ST"/>
    <property type="match status" value="1"/>
</dbReference>
<dbReference type="Pfam" id="PF00069">
    <property type="entry name" value="Pkinase"/>
    <property type="match status" value="1"/>
</dbReference>
<dbReference type="AlphaFoldDB" id="A0A3P7JWV3"/>
<dbReference type="InterPro" id="IPR050108">
    <property type="entry name" value="CDK"/>
</dbReference>
<dbReference type="GO" id="GO:0005524">
    <property type="term" value="F:ATP binding"/>
    <property type="evidence" value="ECO:0007669"/>
    <property type="project" value="UniProtKB-KW"/>
</dbReference>
<reference evidence="8 9" key="1">
    <citation type="submission" date="2018-11" db="EMBL/GenBank/DDBJ databases">
        <authorList>
            <consortium name="Pathogen Informatics"/>
        </authorList>
    </citation>
    <scope>NUCLEOTIDE SEQUENCE [LARGE SCALE GENOMIC DNA]</scope>
</reference>
<dbReference type="InterPro" id="IPR008271">
    <property type="entry name" value="Ser/Thr_kinase_AS"/>
</dbReference>